<reference evidence="5" key="2">
    <citation type="submission" date="2022-03" db="EMBL/GenBank/DDBJ databases">
        <title>Draft title - Genomic analysis of global carrot germplasm unveils the trajectory of domestication and the origin of high carotenoid orange carrot.</title>
        <authorList>
            <person name="Iorizzo M."/>
            <person name="Ellison S."/>
            <person name="Senalik D."/>
            <person name="Macko-Podgorni A."/>
            <person name="Grzebelus D."/>
            <person name="Bostan H."/>
            <person name="Rolling W."/>
            <person name="Curaba J."/>
            <person name="Simon P."/>
        </authorList>
    </citation>
    <scope>NUCLEOTIDE SEQUENCE</scope>
    <source>
        <tissue evidence="5">Leaf</tissue>
    </source>
</reference>
<reference evidence="5" key="1">
    <citation type="journal article" date="2016" name="Nat. Genet.">
        <title>A high-quality carrot genome assembly provides new insights into carotenoid accumulation and asterid genome evolution.</title>
        <authorList>
            <person name="Iorizzo M."/>
            <person name="Ellison S."/>
            <person name="Senalik D."/>
            <person name="Zeng P."/>
            <person name="Satapoomin P."/>
            <person name="Huang J."/>
            <person name="Bowman M."/>
            <person name="Iovene M."/>
            <person name="Sanseverino W."/>
            <person name="Cavagnaro P."/>
            <person name="Yildiz M."/>
            <person name="Macko-Podgorni A."/>
            <person name="Moranska E."/>
            <person name="Grzebelus E."/>
            <person name="Grzebelus D."/>
            <person name="Ashrafi H."/>
            <person name="Zheng Z."/>
            <person name="Cheng S."/>
            <person name="Spooner D."/>
            <person name="Van Deynze A."/>
            <person name="Simon P."/>
        </authorList>
    </citation>
    <scope>NUCLEOTIDE SEQUENCE</scope>
    <source>
        <tissue evidence="5">Leaf</tissue>
    </source>
</reference>
<name>A0AAF0X9H2_DAUCS</name>
<evidence type="ECO:0000256" key="1">
    <source>
        <dbReference type="ARBA" id="ARBA00022603"/>
    </source>
</evidence>
<dbReference type="Pfam" id="PF00891">
    <property type="entry name" value="Methyltransf_2"/>
    <property type="match status" value="1"/>
</dbReference>
<gene>
    <name evidence="5" type="ORF">DCAR_0521730</name>
</gene>
<dbReference type="PROSITE" id="PS51683">
    <property type="entry name" value="SAM_OMT_II"/>
    <property type="match status" value="1"/>
</dbReference>
<keyword evidence="2" id="KW-0808">Transferase</keyword>
<organism evidence="5 6">
    <name type="scientific">Daucus carota subsp. sativus</name>
    <name type="common">Carrot</name>
    <dbReference type="NCBI Taxonomy" id="79200"/>
    <lineage>
        <taxon>Eukaryota</taxon>
        <taxon>Viridiplantae</taxon>
        <taxon>Streptophyta</taxon>
        <taxon>Embryophyta</taxon>
        <taxon>Tracheophyta</taxon>
        <taxon>Spermatophyta</taxon>
        <taxon>Magnoliopsida</taxon>
        <taxon>eudicotyledons</taxon>
        <taxon>Gunneridae</taxon>
        <taxon>Pentapetalae</taxon>
        <taxon>asterids</taxon>
        <taxon>campanulids</taxon>
        <taxon>Apiales</taxon>
        <taxon>Apiaceae</taxon>
        <taxon>Apioideae</taxon>
        <taxon>Scandiceae</taxon>
        <taxon>Daucinae</taxon>
        <taxon>Daucus</taxon>
        <taxon>Daucus sect. Daucus</taxon>
    </lineage>
</organism>
<dbReference type="EMBL" id="CP093347">
    <property type="protein sequence ID" value="WOH02341.1"/>
    <property type="molecule type" value="Genomic_DNA"/>
</dbReference>
<evidence type="ECO:0000313" key="6">
    <source>
        <dbReference type="Proteomes" id="UP000077755"/>
    </source>
</evidence>
<dbReference type="FunFam" id="3.40.50.150:FF:000061">
    <property type="entry name" value="Caffeic acid O-methyltransferase"/>
    <property type="match status" value="1"/>
</dbReference>
<keyword evidence="3" id="KW-0949">S-adenosyl-L-methionine</keyword>
<dbReference type="GO" id="GO:0032259">
    <property type="term" value="P:methylation"/>
    <property type="evidence" value="ECO:0007669"/>
    <property type="project" value="UniProtKB-KW"/>
</dbReference>
<feature type="domain" description="O-methyltransferase C-terminal" evidence="4">
    <location>
        <begin position="4"/>
        <end position="209"/>
    </location>
</feature>
<proteinExistence type="predicted"/>
<protein>
    <recommendedName>
        <fullName evidence="4">O-methyltransferase C-terminal domain-containing protein</fullName>
    </recommendedName>
</protein>
<dbReference type="Gene3D" id="3.40.50.150">
    <property type="entry name" value="Vaccinia Virus protein VP39"/>
    <property type="match status" value="1"/>
</dbReference>
<dbReference type="InterPro" id="IPR029063">
    <property type="entry name" value="SAM-dependent_MTases_sf"/>
</dbReference>
<dbReference type="InterPro" id="IPR016461">
    <property type="entry name" value="COMT-like"/>
</dbReference>
<dbReference type="GO" id="GO:0008171">
    <property type="term" value="F:O-methyltransferase activity"/>
    <property type="evidence" value="ECO:0007669"/>
    <property type="project" value="InterPro"/>
</dbReference>
<dbReference type="PANTHER" id="PTHR11746">
    <property type="entry name" value="O-METHYLTRANSFERASE"/>
    <property type="match status" value="1"/>
</dbReference>
<keyword evidence="1" id="KW-0489">Methyltransferase</keyword>
<accession>A0AAF0X9H2</accession>
<dbReference type="AlphaFoldDB" id="A0AAF0X9H2"/>
<evidence type="ECO:0000256" key="3">
    <source>
        <dbReference type="ARBA" id="ARBA00022691"/>
    </source>
</evidence>
<evidence type="ECO:0000313" key="5">
    <source>
        <dbReference type="EMBL" id="WOH02341.1"/>
    </source>
</evidence>
<evidence type="ECO:0000256" key="2">
    <source>
        <dbReference type="ARBA" id="ARBA00022679"/>
    </source>
</evidence>
<dbReference type="CDD" id="cd02440">
    <property type="entry name" value="AdoMet_MTases"/>
    <property type="match status" value="1"/>
</dbReference>
<evidence type="ECO:0000259" key="4">
    <source>
        <dbReference type="Pfam" id="PF00891"/>
    </source>
</evidence>
<sequence length="227" mass="24957">MHRYHVADAVLDGGIAFNKAYGMSIFDYNSREPRFSKVFNQCMTGHSNITSKKILETYNGFEGLSSIVDVGGGSGATLNMIVSRYPTIKGINFDLPHVLRDSPSIPGVEHVGGDMFTSLPKGDAIFLKWVCHNWNDEDCLRILKNCHQALADNKKLIIAEFILPEVPGGSDDATKGVVHMDAIMMAHVSGGKERSEKEFAAMATKAGFKSFSKVCCAFNTWIMELTK</sequence>
<dbReference type="Proteomes" id="UP000077755">
    <property type="component" value="Chromosome 5"/>
</dbReference>
<dbReference type="SUPFAM" id="SSF53335">
    <property type="entry name" value="S-adenosyl-L-methionine-dependent methyltransferases"/>
    <property type="match status" value="1"/>
</dbReference>
<dbReference type="InterPro" id="IPR001077">
    <property type="entry name" value="COMT_C"/>
</dbReference>
<keyword evidence="6" id="KW-1185">Reference proteome</keyword>